<evidence type="ECO:0000313" key="2">
    <source>
        <dbReference type="Proteomes" id="UP000427281"/>
    </source>
</evidence>
<keyword evidence="2" id="KW-1185">Reference proteome</keyword>
<proteinExistence type="predicted"/>
<evidence type="ECO:0000313" key="1">
    <source>
        <dbReference type="EMBL" id="QGQ27097.1"/>
    </source>
</evidence>
<sequence length="58" mass="7106">MIEYFNGRLRQECLNQHWFLSLEDVLENWIPSGWVFSAQSRTFEESSKAYYWRKSHTC</sequence>
<organism evidence="1 2">
    <name type="scientific">Gimesia benthica</name>
    <dbReference type="NCBI Taxonomy" id="2608982"/>
    <lineage>
        <taxon>Bacteria</taxon>
        <taxon>Pseudomonadati</taxon>
        <taxon>Planctomycetota</taxon>
        <taxon>Planctomycetia</taxon>
        <taxon>Planctomycetales</taxon>
        <taxon>Planctomycetaceae</taxon>
        <taxon>Gimesia</taxon>
    </lineage>
</organism>
<dbReference type="EMBL" id="CP043930">
    <property type="protein sequence ID" value="QGQ27097.1"/>
    <property type="molecule type" value="Genomic_DNA"/>
</dbReference>
<gene>
    <name evidence="1" type="ORF">F1728_25400</name>
</gene>
<dbReference type="KEGG" id="gim:F1728_25400"/>
<name>A0A6I6AKQ3_9PLAN</name>
<reference evidence="1 2" key="1">
    <citation type="submission" date="2019-09" db="EMBL/GenBank/DDBJ databases">
        <title>Gimesia benthica sp. nov., a novel bacterium isolated from deep-sea water of the Northwest Indian Ocean.</title>
        <authorList>
            <person name="Dai X."/>
        </authorList>
    </citation>
    <scope>NUCLEOTIDE SEQUENCE [LARGE SCALE GENOMIC DNA]</scope>
    <source>
        <strain evidence="1 2">E7</strain>
    </source>
</reference>
<protein>
    <submittedName>
        <fullName evidence="1">Transposase</fullName>
    </submittedName>
</protein>
<accession>A0A6I6AKQ3</accession>
<dbReference type="AlphaFoldDB" id="A0A6I6AKQ3"/>
<dbReference type="Proteomes" id="UP000427281">
    <property type="component" value="Chromosome"/>
</dbReference>